<feature type="compositionally biased region" description="Low complexity" evidence="1">
    <location>
        <begin position="22"/>
        <end position="51"/>
    </location>
</feature>
<dbReference type="PROSITE" id="PS51257">
    <property type="entry name" value="PROKAR_LIPOPROTEIN"/>
    <property type="match status" value="1"/>
</dbReference>
<feature type="compositionally biased region" description="Basic and acidic residues" evidence="1">
    <location>
        <begin position="54"/>
        <end position="67"/>
    </location>
</feature>
<protein>
    <recommendedName>
        <fullName evidence="3">DUF6318 domain-containing protein</fullName>
    </recommendedName>
</protein>
<name>A0ABP4ZME0_9MICO</name>
<evidence type="ECO:0000313" key="4">
    <source>
        <dbReference type="EMBL" id="GAA1860872.1"/>
    </source>
</evidence>
<evidence type="ECO:0000313" key="5">
    <source>
        <dbReference type="Proteomes" id="UP001501094"/>
    </source>
</evidence>
<keyword evidence="2" id="KW-0732">Signal</keyword>
<feature type="chain" id="PRO_5046610889" description="DUF6318 domain-containing protein" evidence="2">
    <location>
        <begin position="19"/>
        <end position="196"/>
    </location>
</feature>
<feature type="signal peptide" evidence="2">
    <location>
        <begin position="1"/>
        <end position="18"/>
    </location>
</feature>
<comment type="caution">
    <text evidence="4">The sequence shown here is derived from an EMBL/GenBank/DDBJ whole genome shotgun (WGS) entry which is preliminary data.</text>
</comment>
<gene>
    <name evidence="4" type="ORF">GCM10009751_18160</name>
</gene>
<evidence type="ECO:0000259" key="3">
    <source>
        <dbReference type="Pfam" id="PF19843"/>
    </source>
</evidence>
<feature type="domain" description="DUF6318" evidence="3">
    <location>
        <begin position="51"/>
        <end position="188"/>
    </location>
</feature>
<dbReference type="Proteomes" id="UP001501094">
    <property type="component" value="Unassembled WGS sequence"/>
</dbReference>
<accession>A0ABP4ZME0</accession>
<dbReference type="Pfam" id="PF19843">
    <property type="entry name" value="DUF6318"/>
    <property type="match status" value="1"/>
</dbReference>
<dbReference type="InterPro" id="IPR046281">
    <property type="entry name" value="DUF6318"/>
</dbReference>
<dbReference type="RefSeq" id="WP_344101798.1">
    <property type="nucleotide sequence ID" value="NZ_BAAANL010000003.1"/>
</dbReference>
<proteinExistence type="predicted"/>
<sequence length="196" mass="20394">MRIRHAMAGGLVLLLALAGCTGEPTPSPEPTGSGTTTPATSTPSGDASATPEVQKPDRPQAMERDDARGAAAAAEYFIELYPYVMATADTAEFEAMSHEACGFCDGVLKDARAISAAGNRFVGGDTQAEIKQIYDPDAPTSAWPLDLTVTQSSSKVEDETGAEVSTADARDGDVRVEIGLRDGSWVVLGITEISGQ</sequence>
<reference evidence="5" key="1">
    <citation type="journal article" date="2019" name="Int. J. Syst. Evol. Microbiol.">
        <title>The Global Catalogue of Microorganisms (GCM) 10K type strain sequencing project: providing services to taxonomists for standard genome sequencing and annotation.</title>
        <authorList>
            <consortium name="The Broad Institute Genomics Platform"/>
            <consortium name="The Broad Institute Genome Sequencing Center for Infectious Disease"/>
            <person name="Wu L."/>
            <person name="Ma J."/>
        </authorList>
    </citation>
    <scope>NUCLEOTIDE SEQUENCE [LARGE SCALE GENOMIC DNA]</scope>
    <source>
        <strain evidence="5">JCM 14326</strain>
    </source>
</reference>
<organism evidence="4 5">
    <name type="scientific">Myceligenerans crystallogenes</name>
    <dbReference type="NCBI Taxonomy" id="316335"/>
    <lineage>
        <taxon>Bacteria</taxon>
        <taxon>Bacillati</taxon>
        <taxon>Actinomycetota</taxon>
        <taxon>Actinomycetes</taxon>
        <taxon>Micrococcales</taxon>
        <taxon>Promicromonosporaceae</taxon>
        <taxon>Myceligenerans</taxon>
    </lineage>
</organism>
<evidence type="ECO:0000256" key="1">
    <source>
        <dbReference type="SAM" id="MobiDB-lite"/>
    </source>
</evidence>
<keyword evidence="5" id="KW-1185">Reference proteome</keyword>
<feature type="region of interest" description="Disordered" evidence="1">
    <location>
        <begin position="22"/>
        <end position="67"/>
    </location>
</feature>
<evidence type="ECO:0000256" key="2">
    <source>
        <dbReference type="SAM" id="SignalP"/>
    </source>
</evidence>
<dbReference type="EMBL" id="BAAANL010000003">
    <property type="protein sequence ID" value="GAA1860872.1"/>
    <property type="molecule type" value="Genomic_DNA"/>
</dbReference>